<reference evidence="3" key="1">
    <citation type="journal article" date="2019" name="Int. J. Syst. Evol. Microbiol.">
        <title>The Global Catalogue of Microorganisms (GCM) 10K type strain sequencing project: providing services to taxonomists for standard genome sequencing and annotation.</title>
        <authorList>
            <consortium name="The Broad Institute Genomics Platform"/>
            <consortium name="The Broad Institute Genome Sequencing Center for Infectious Disease"/>
            <person name="Wu L."/>
            <person name="Ma J."/>
        </authorList>
    </citation>
    <scope>NUCLEOTIDE SEQUENCE [LARGE SCALE GENOMIC DNA]</scope>
    <source>
        <strain evidence="3">JCM 14969</strain>
    </source>
</reference>
<name>A0ABP4PDP7_9ACTN</name>
<feature type="region of interest" description="Disordered" evidence="1">
    <location>
        <begin position="1"/>
        <end position="45"/>
    </location>
</feature>
<keyword evidence="3" id="KW-1185">Reference proteome</keyword>
<evidence type="ECO:0000313" key="2">
    <source>
        <dbReference type="EMBL" id="GAA1576040.1"/>
    </source>
</evidence>
<dbReference type="EMBL" id="BAAAOS010000019">
    <property type="protein sequence ID" value="GAA1576040.1"/>
    <property type="molecule type" value="Genomic_DNA"/>
</dbReference>
<sequence length="73" mass="7898">MPVQRLQTPKQANTQVITRKTTKARHNGSSRSTDSPGDRPASGTVFMADSVPIPWFLTQRGVTPPGQVVLLIA</sequence>
<comment type="caution">
    <text evidence="2">The sequence shown here is derived from an EMBL/GenBank/DDBJ whole genome shotgun (WGS) entry which is preliminary data.</text>
</comment>
<accession>A0ABP4PDP7</accession>
<evidence type="ECO:0000256" key="1">
    <source>
        <dbReference type="SAM" id="MobiDB-lite"/>
    </source>
</evidence>
<dbReference type="Proteomes" id="UP001500393">
    <property type="component" value="Unassembled WGS sequence"/>
</dbReference>
<protein>
    <submittedName>
        <fullName evidence="2">Uncharacterized protein</fullName>
    </submittedName>
</protein>
<organism evidence="2 3">
    <name type="scientific">Kribbella sancticallisti</name>
    <dbReference type="NCBI Taxonomy" id="460087"/>
    <lineage>
        <taxon>Bacteria</taxon>
        <taxon>Bacillati</taxon>
        <taxon>Actinomycetota</taxon>
        <taxon>Actinomycetes</taxon>
        <taxon>Propionibacteriales</taxon>
        <taxon>Kribbellaceae</taxon>
        <taxon>Kribbella</taxon>
    </lineage>
</organism>
<evidence type="ECO:0000313" key="3">
    <source>
        <dbReference type="Proteomes" id="UP001500393"/>
    </source>
</evidence>
<proteinExistence type="predicted"/>
<gene>
    <name evidence="2" type="ORF">GCM10009789_31830</name>
</gene>
<feature type="compositionally biased region" description="Polar residues" evidence="1">
    <location>
        <begin position="1"/>
        <end position="19"/>
    </location>
</feature>